<evidence type="ECO:0000259" key="2">
    <source>
        <dbReference type="Pfam" id="PF00326"/>
    </source>
</evidence>
<evidence type="ECO:0000313" key="4">
    <source>
        <dbReference type="EMBL" id="OWP63547.1"/>
    </source>
</evidence>
<dbReference type="PANTHER" id="PTHR11731">
    <property type="entry name" value="PROTEASE FAMILY S9B,C DIPEPTIDYL-PEPTIDASE IV-RELATED"/>
    <property type="match status" value="1"/>
</dbReference>
<comment type="caution">
    <text evidence="4">The sequence shown here is derived from an EMBL/GenBank/DDBJ whole genome shotgun (WGS) entry which is preliminary data.</text>
</comment>
<feature type="domain" description="Peptidase S9 prolyl oligopeptidase catalytic" evidence="2">
    <location>
        <begin position="527"/>
        <end position="722"/>
    </location>
</feature>
<dbReference type="SUPFAM" id="SSF82171">
    <property type="entry name" value="DPP6 N-terminal domain-like"/>
    <property type="match status" value="1"/>
</dbReference>
<evidence type="ECO:0000313" key="5">
    <source>
        <dbReference type="Proteomes" id="UP000197277"/>
    </source>
</evidence>
<feature type="chain" id="PRO_5012647964" evidence="1">
    <location>
        <begin position="27"/>
        <end position="728"/>
    </location>
</feature>
<protein>
    <submittedName>
        <fullName evidence="4">S9 family peptidase</fullName>
    </submittedName>
</protein>
<keyword evidence="5" id="KW-1185">Reference proteome</keyword>
<reference evidence="4 5" key="1">
    <citation type="submission" date="2017-06" db="EMBL/GenBank/DDBJ databases">
        <title>Hymenobacter amundsenii sp. nov. isolated from regoliths in Antarctica.</title>
        <authorList>
            <person name="Sedlacek I."/>
            <person name="Kralova S."/>
            <person name="Pantucek R."/>
            <person name="Svec P."/>
            <person name="Holochova P."/>
            <person name="Stankova E."/>
            <person name="Vrbovska V."/>
            <person name="Busse H.-J."/>
        </authorList>
    </citation>
    <scope>NUCLEOTIDE SEQUENCE [LARGE SCALE GENOMIC DNA]</scope>
    <source>
        <strain evidence="4 5">CCM 8682</strain>
    </source>
</reference>
<dbReference type="Gene3D" id="3.40.50.1820">
    <property type="entry name" value="alpha/beta hydrolase"/>
    <property type="match status" value="1"/>
</dbReference>
<dbReference type="InterPro" id="IPR002469">
    <property type="entry name" value="Peptidase_S9B_N"/>
</dbReference>
<dbReference type="AlphaFoldDB" id="A0A246FLB1"/>
<sequence length="728" mass="81130">MFRIFTRKVAAAAVVLQLAALGAAHAQGPSFGGGLQWTQDGNGYLKTDSDEIVQIDARDETKRVVLISKAQLTPAGQTEPLQVRRFALSENGQKIILNTNTRKVWRYDSRGDFWVFDMATKTLRQVGKDRPGSSLMFAKFSPDARKVAYVSEHNLYVEDLATGTATALTTDGTKSLINGTFDWVYEEELNCRDGFRWAPDGHALAYWQLDAGQTKNYLMLNTTDQLYPFTVPVEYPVVGEDPSRARIGVVPVTGGATTWMQIPGDAVQHYLPRMEWAGPSELIVQQLNRRQNESKIMLCAAGTGETKPLYSETDKAWVDAKEEAVGWDWIEGGKRFVWLSEKDGWRHIYTIDRKGKEKLITKGDYDVISLNLVDEKSGTVYFMASPQNATQTYLYKVALKGGKAERVSPAAQAGSHSYDISPNGRLAVHSFSSSATYPVSDVVALPDHKRLSGSEVPEQAKSIKLAKPEFFQVKTEDGITMDGWLVKPTNFDPAKKYPIVFTVYGEPAAQTVVDRFGTGFNGLYQGSMADDGYIYASVEGRGAPAPKGREWRKSIYHNIGKINIRDQAMAAKALMQQNAFIDTSRVAVWGWSGGGSSTLNLMFQYPQIYKTGISIAAVDNQLNYDNIYQERYMGLLPEDKHYFVDNSPLNYAKNLRGNLLLIHGTGDDNVHFNNAEQMINELIKNNKPFQMMAYPNRTHSISEGEGTSRHLATTFTKYLKEHCPPGAR</sequence>
<evidence type="ECO:0000259" key="3">
    <source>
        <dbReference type="Pfam" id="PF00930"/>
    </source>
</evidence>
<dbReference type="OrthoDB" id="9812921at2"/>
<dbReference type="PANTHER" id="PTHR11731:SF193">
    <property type="entry name" value="DIPEPTIDYL PEPTIDASE 9"/>
    <property type="match status" value="1"/>
</dbReference>
<dbReference type="EMBL" id="NIRR01000010">
    <property type="protein sequence ID" value="OWP63547.1"/>
    <property type="molecule type" value="Genomic_DNA"/>
</dbReference>
<organism evidence="4 5">
    <name type="scientific">Hymenobacter amundsenii</name>
    <dbReference type="NCBI Taxonomy" id="2006685"/>
    <lineage>
        <taxon>Bacteria</taxon>
        <taxon>Pseudomonadati</taxon>
        <taxon>Bacteroidota</taxon>
        <taxon>Cytophagia</taxon>
        <taxon>Cytophagales</taxon>
        <taxon>Hymenobacteraceae</taxon>
        <taxon>Hymenobacter</taxon>
    </lineage>
</organism>
<dbReference type="GO" id="GO:0008236">
    <property type="term" value="F:serine-type peptidase activity"/>
    <property type="evidence" value="ECO:0007669"/>
    <property type="project" value="InterPro"/>
</dbReference>
<dbReference type="Pfam" id="PF00930">
    <property type="entry name" value="DPPIV_N"/>
    <property type="match status" value="1"/>
</dbReference>
<dbReference type="InterPro" id="IPR029058">
    <property type="entry name" value="AB_hydrolase_fold"/>
</dbReference>
<name>A0A246FLB1_9BACT</name>
<gene>
    <name evidence="4" type="ORF">CDA63_08160</name>
</gene>
<dbReference type="RefSeq" id="WP_088463961.1">
    <property type="nucleotide sequence ID" value="NZ_NIRR01000010.1"/>
</dbReference>
<accession>A0A246FLB1</accession>
<dbReference type="Proteomes" id="UP000197277">
    <property type="component" value="Unassembled WGS sequence"/>
</dbReference>
<dbReference type="SUPFAM" id="SSF53474">
    <property type="entry name" value="alpha/beta-Hydrolases"/>
    <property type="match status" value="1"/>
</dbReference>
<feature type="domain" description="Dipeptidylpeptidase IV N-terminal" evidence="3">
    <location>
        <begin position="89"/>
        <end position="436"/>
    </location>
</feature>
<evidence type="ECO:0000256" key="1">
    <source>
        <dbReference type="SAM" id="SignalP"/>
    </source>
</evidence>
<keyword evidence="1" id="KW-0732">Signal</keyword>
<dbReference type="Gene3D" id="2.140.10.30">
    <property type="entry name" value="Dipeptidylpeptidase IV, N-terminal domain"/>
    <property type="match status" value="1"/>
</dbReference>
<dbReference type="InterPro" id="IPR001375">
    <property type="entry name" value="Peptidase_S9_cat"/>
</dbReference>
<dbReference type="GO" id="GO:0008239">
    <property type="term" value="F:dipeptidyl-peptidase activity"/>
    <property type="evidence" value="ECO:0007669"/>
    <property type="project" value="TreeGrafter"/>
</dbReference>
<dbReference type="Pfam" id="PF00326">
    <property type="entry name" value="Peptidase_S9"/>
    <property type="match status" value="1"/>
</dbReference>
<proteinExistence type="predicted"/>
<feature type="signal peptide" evidence="1">
    <location>
        <begin position="1"/>
        <end position="26"/>
    </location>
</feature>
<dbReference type="GO" id="GO:0006508">
    <property type="term" value="P:proteolysis"/>
    <property type="evidence" value="ECO:0007669"/>
    <property type="project" value="InterPro"/>
</dbReference>
<dbReference type="InterPro" id="IPR050278">
    <property type="entry name" value="Serine_Prot_S9B/DPPIV"/>
</dbReference>